<feature type="coiled-coil region" evidence="8">
    <location>
        <begin position="393"/>
        <end position="427"/>
    </location>
</feature>
<dbReference type="PROSITE" id="PS51322">
    <property type="entry name" value="UEV"/>
    <property type="match status" value="1"/>
</dbReference>
<feature type="compositionally biased region" description="Pro residues" evidence="9">
    <location>
        <begin position="167"/>
        <end position="176"/>
    </location>
</feature>
<evidence type="ECO:0000259" key="10">
    <source>
        <dbReference type="PROSITE" id="PS51312"/>
    </source>
</evidence>
<dbReference type="InterPro" id="IPR008883">
    <property type="entry name" value="UEV_N"/>
</dbReference>
<evidence type="ECO:0000256" key="4">
    <source>
        <dbReference type="ARBA" id="ARBA00022753"/>
    </source>
</evidence>
<keyword evidence="6 8" id="KW-0175">Coiled coil</keyword>
<keyword evidence="12" id="KW-0675">Receptor</keyword>
<feature type="region of interest" description="Disordered" evidence="9">
    <location>
        <begin position="102"/>
        <end position="346"/>
    </location>
</feature>
<dbReference type="EMBL" id="JADGIZ020000003">
    <property type="protein sequence ID" value="KAL2919434.1"/>
    <property type="molecule type" value="Genomic_DNA"/>
</dbReference>
<dbReference type="PROSITE" id="PS51312">
    <property type="entry name" value="SB"/>
    <property type="match status" value="1"/>
</dbReference>
<dbReference type="Pfam" id="PF05743">
    <property type="entry name" value="UEV"/>
    <property type="match status" value="1"/>
</dbReference>
<dbReference type="Proteomes" id="UP001527925">
    <property type="component" value="Unassembled WGS sequence"/>
</dbReference>
<evidence type="ECO:0000256" key="2">
    <source>
        <dbReference type="ARBA" id="ARBA00009594"/>
    </source>
</evidence>
<evidence type="ECO:0000256" key="9">
    <source>
        <dbReference type="SAM" id="MobiDB-lite"/>
    </source>
</evidence>
<feature type="compositionally biased region" description="Pro residues" evidence="9">
    <location>
        <begin position="329"/>
        <end position="338"/>
    </location>
</feature>
<dbReference type="CDD" id="cd11685">
    <property type="entry name" value="UEV_TSG101-like"/>
    <property type="match status" value="1"/>
</dbReference>
<accession>A0ABR4NIS5</accession>
<feature type="compositionally biased region" description="Pro residues" evidence="9">
    <location>
        <begin position="109"/>
        <end position="125"/>
    </location>
</feature>
<feature type="compositionally biased region" description="Low complexity" evidence="9">
    <location>
        <begin position="296"/>
        <end position="311"/>
    </location>
</feature>
<name>A0ABR4NIS5_9FUNG</name>
<dbReference type="InterPro" id="IPR037202">
    <property type="entry name" value="ESCRT_assembly_dom"/>
</dbReference>
<evidence type="ECO:0000256" key="3">
    <source>
        <dbReference type="ARBA" id="ARBA00022448"/>
    </source>
</evidence>
<dbReference type="PANTHER" id="PTHR23306:SF3">
    <property type="entry name" value="TUMOR SUPPRESSOR PROTEIN 101"/>
    <property type="match status" value="1"/>
</dbReference>
<dbReference type="PANTHER" id="PTHR23306">
    <property type="entry name" value="TUMOR SUSCEPTIBILITY GENE 101 PROTEIN-RELATED"/>
    <property type="match status" value="1"/>
</dbReference>
<dbReference type="InterPro" id="IPR017916">
    <property type="entry name" value="SB_dom"/>
</dbReference>
<evidence type="ECO:0000256" key="8">
    <source>
        <dbReference type="SAM" id="Coils"/>
    </source>
</evidence>
<dbReference type="SUPFAM" id="SSF54495">
    <property type="entry name" value="UBC-like"/>
    <property type="match status" value="1"/>
</dbReference>
<sequence>MPGLDGGRQMMLLCLAGTIRVVFAGNAYNIPVAIWVPLLYPAQPPFVHVMPTPTMLIKPSKHVDVNGKVYHPFLAFWHTRPDSTLSNFVRIMQDIFSAEPPVYARPAGAPAPPPSQQPQQSPPPQQQQQQSTGFAGGARPNLTQPGIVIPAALPSPSGSRISYLPVSKPPPPPPPQGGGSSLGSNGFTLPISISPSPGLPSLSTPRIPTGRISPQPGGGSSGASSGVNGAGGGLAHQGIAHNPVWNAAGSSVGPATSGTVTPPPLMPKRPAALNHGPQQPGSPHQQTHPASFPRPTSTQTTHSGTSGASASELDLPVMPKFAGTVSSVTPPPRPPHVPAMPQQDEATVRRNAVRNRLNQRLRQVSDAVARDMDRLAQINKTLKERERHIAGMHAFLLDAEKRLQAEVEELEARCNEVRESIAKIKEEPDVDVETFIVAATPRDNQLLELVAEDHAIDDTIYQLNKGLGSSHLQHNVTSFLKNVRALAREQFMKRALIKTIRETARQEGQ</sequence>
<evidence type="ECO:0000313" key="13">
    <source>
        <dbReference type="Proteomes" id="UP001527925"/>
    </source>
</evidence>
<feature type="compositionally biased region" description="Low complexity" evidence="9">
    <location>
        <begin position="275"/>
        <end position="289"/>
    </location>
</feature>
<evidence type="ECO:0000256" key="7">
    <source>
        <dbReference type="PROSITE-ProRule" id="PRU00644"/>
    </source>
</evidence>
<feature type="domain" description="SB" evidence="10">
    <location>
        <begin position="440"/>
        <end position="509"/>
    </location>
</feature>
<dbReference type="InterPro" id="IPR016135">
    <property type="entry name" value="UBQ-conjugating_enzyme/RWD"/>
</dbReference>
<keyword evidence="13" id="KW-1185">Reference proteome</keyword>
<gene>
    <name evidence="12" type="primary">STP22</name>
    <name evidence="12" type="ORF">HK105_201079</name>
</gene>
<dbReference type="Pfam" id="PF09454">
    <property type="entry name" value="Vps23_core"/>
    <property type="match status" value="1"/>
</dbReference>
<evidence type="ECO:0000313" key="12">
    <source>
        <dbReference type="EMBL" id="KAL2919434.1"/>
    </source>
</evidence>
<feature type="domain" description="UEV" evidence="11">
    <location>
        <begin position="1"/>
        <end position="106"/>
    </location>
</feature>
<keyword evidence="4" id="KW-0967">Endosome</keyword>
<reference evidence="12 13" key="1">
    <citation type="submission" date="2023-09" db="EMBL/GenBank/DDBJ databases">
        <title>Pangenome analysis of Batrachochytrium dendrobatidis and related Chytrids.</title>
        <authorList>
            <person name="Yacoub M.N."/>
            <person name="Stajich J.E."/>
            <person name="James T.Y."/>
        </authorList>
    </citation>
    <scope>NUCLEOTIDE SEQUENCE [LARGE SCALE GENOMIC DNA]</scope>
    <source>
        <strain evidence="12 13">JEL0888</strain>
    </source>
</reference>
<evidence type="ECO:0000256" key="5">
    <source>
        <dbReference type="ARBA" id="ARBA00022927"/>
    </source>
</evidence>
<proteinExistence type="inferred from homology"/>
<dbReference type="Gene3D" id="6.10.250.370">
    <property type="match status" value="1"/>
</dbReference>
<evidence type="ECO:0000256" key="1">
    <source>
        <dbReference type="ARBA" id="ARBA00004177"/>
    </source>
</evidence>
<organism evidence="12 13">
    <name type="scientific">Polyrhizophydium stewartii</name>
    <dbReference type="NCBI Taxonomy" id="2732419"/>
    <lineage>
        <taxon>Eukaryota</taxon>
        <taxon>Fungi</taxon>
        <taxon>Fungi incertae sedis</taxon>
        <taxon>Chytridiomycota</taxon>
        <taxon>Chytridiomycota incertae sedis</taxon>
        <taxon>Chytridiomycetes</taxon>
        <taxon>Rhizophydiales</taxon>
        <taxon>Rhizophydiales incertae sedis</taxon>
        <taxon>Polyrhizophydium</taxon>
    </lineage>
</organism>
<evidence type="ECO:0000256" key="6">
    <source>
        <dbReference type="ARBA" id="ARBA00023054"/>
    </source>
</evidence>
<dbReference type="Gene3D" id="3.10.110.10">
    <property type="entry name" value="Ubiquitin Conjugating Enzyme"/>
    <property type="match status" value="1"/>
</dbReference>
<protein>
    <submittedName>
        <fullName evidence="12">Suppressor protein stp22 of temperature-sensitive alpha-factor receptor and arginine permease</fullName>
    </submittedName>
</protein>
<dbReference type="Gene3D" id="6.10.140.820">
    <property type="match status" value="1"/>
</dbReference>
<keyword evidence="5 7" id="KW-0653">Protein transport</keyword>
<dbReference type="SUPFAM" id="SSF140111">
    <property type="entry name" value="Endosomal sorting complex assembly domain"/>
    <property type="match status" value="1"/>
</dbReference>
<feature type="compositionally biased region" description="Low complexity" evidence="9">
    <location>
        <begin position="182"/>
        <end position="205"/>
    </location>
</feature>
<comment type="subcellular location">
    <subcellularLocation>
        <location evidence="1">Endosome</location>
    </subcellularLocation>
</comment>
<dbReference type="InterPro" id="IPR052070">
    <property type="entry name" value="ESCRT-I_UEV_domain"/>
</dbReference>
<evidence type="ECO:0000259" key="11">
    <source>
        <dbReference type="PROSITE" id="PS51322"/>
    </source>
</evidence>
<comment type="caution">
    <text evidence="12">The sequence shown here is derived from an EMBL/GenBank/DDBJ whole genome shotgun (WGS) entry which is preliminary data.</text>
</comment>
<keyword evidence="3 7" id="KW-0813">Transport</keyword>
<comment type="similarity">
    <text evidence="2">Belongs to the ubiquitin-conjugating enzyme family. UEV subfamily.</text>
</comment>